<reference evidence="10" key="2">
    <citation type="submission" date="2015-06" db="UniProtKB">
        <authorList>
            <consortium name="EnsemblMetazoa"/>
        </authorList>
    </citation>
    <scope>IDENTIFICATION</scope>
</reference>
<organism evidence="10 11">
    <name type="scientific">Tetranychus urticae</name>
    <name type="common">Two-spotted spider mite</name>
    <dbReference type="NCBI Taxonomy" id="32264"/>
    <lineage>
        <taxon>Eukaryota</taxon>
        <taxon>Metazoa</taxon>
        <taxon>Ecdysozoa</taxon>
        <taxon>Arthropoda</taxon>
        <taxon>Chelicerata</taxon>
        <taxon>Arachnida</taxon>
        <taxon>Acari</taxon>
        <taxon>Acariformes</taxon>
        <taxon>Trombidiformes</taxon>
        <taxon>Prostigmata</taxon>
        <taxon>Eleutherengona</taxon>
        <taxon>Raphignathae</taxon>
        <taxon>Tetranychoidea</taxon>
        <taxon>Tetranychidae</taxon>
        <taxon>Tetranychus</taxon>
    </lineage>
</organism>
<dbReference type="GO" id="GO:0000981">
    <property type="term" value="F:DNA-binding transcription factor activity, RNA polymerase II-specific"/>
    <property type="evidence" value="ECO:0007669"/>
    <property type="project" value="InterPro"/>
</dbReference>
<evidence type="ECO:0008006" key="12">
    <source>
        <dbReference type="Google" id="ProtNLM"/>
    </source>
</evidence>
<dbReference type="InterPro" id="IPR009057">
    <property type="entry name" value="Homeodomain-like_sf"/>
</dbReference>
<protein>
    <recommendedName>
        <fullName evidence="12">Homeobox domain-containing protein</fullName>
    </recommendedName>
</protein>
<feature type="region of interest" description="Disordered" evidence="7">
    <location>
        <begin position="127"/>
        <end position="188"/>
    </location>
</feature>
<dbReference type="Gene3D" id="1.10.10.60">
    <property type="entry name" value="Homeodomain-like"/>
    <property type="match status" value="1"/>
</dbReference>
<proteinExistence type="predicted"/>
<evidence type="ECO:0000259" key="9">
    <source>
        <dbReference type="PROSITE" id="PS50803"/>
    </source>
</evidence>
<gene>
    <name evidence="10" type="primary">107361439</name>
</gene>
<feature type="compositionally biased region" description="Polar residues" evidence="7">
    <location>
        <begin position="535"/>
        <end position="562"/>
    </location>
</feature>
<dbReference type="PANTHER" id="PTHR24329:SF579">
    <property type="entry name" value="HOMEOBOX PROTEIN ARISTALESS"/>
    <property type="match status" value="1"/>
</dbReference>
<dbReference type="Pfam" id="PF00046">
    <property type="entry name" value="Homeodomain"/>
    <property type="match status" value="1"/>
</dbReference>
<dbReference type="Proteomes" id="UP000015104">
    <property type="component" value="Unassembled WGS sequence"/>
</dbReference>
<feature type="region of interest" description="Disordered" evidence="7">
    <location>
        <begin position="264"/>
        <end position="339"/>
    </location>
</feature>
<dbReference type="InterPro" id="IPR001356">
    <property type="entry name" value="HD"/>
</dbReference>
<dbReference type="KEGG" id="tut:107361439"/>
<dbReference type="PROSITE" id="PS00027">
    <property type="entry name" value="HOMEOBOX_1"/>
    <property type="match status" value="1"/>
</dbReference>
<name>T1K6M6_TETUR</name>
<dbReference type="PRINTS" id="PR00031">
    <property type="entry name" value="HTHREPRESSR"/>
</dbReference>
<keyword evidence="3 5" id="KW-0371">Homeobox</keyword>
<reference evidence="11" key="1">
    <citation type="submission" date="2011-08" db="EMBL/GenBank/DDBJ databases">
        <authorList>
            <person name="Rombauts S."/>
        </authorList>
    </citation>
    <scope>NUCLEOTIDE SEQUENCE</scope>
    <source>
        <strain evidence="11">London</strain>
    </source>
</reference>
<keyword evidence="11" id="KW-1185">Reference proteome</keyword>
<comment type="subcellular location">
    <subcellularLocation>
        <location evidence="1 5 6">Nucleus</location>
    </subcellularLocation>
</comment>
<evidence type="ECO:0000256" key="4">
    <source>
        <dbReference type="ARBA" id="ARBA00023242"/>
    </source>
</evidence>
<dbReference type="SMART" id="SM00389">
    <property type="entry name" value="HOX"/>
    <property type="match status" value="1"/>
</dbReference>
<dbReference type="FunFam" id="1.10.10.60:FF:000679">
    <property type="entry name" value="Homeobox protein aristaless"/>
    <property type="match status" value="1"/>
</dbReference>
<dbReference type="Pfam" id="PF03826">
    <property type="entry name" value="OAR"/>
    <property type="match status" value="1"/>
</dbReference>
<dbReference type="PANTHER" id="PTHR24329">
    <property type="entry name" value="HOMEOBOX PROTEIN ARISTALESS"/>
    <property type="match status" value="1"/>
</dbReference>
<dbReference type="InterPro" id="IPR050649">
    <property type="entry name" value="Paired_Homeobox_TFs"/>
</dbReference>
<feature type="compositionally biased region" description="Low complexity" evidence="7">
    <location>
        <begin position="62"/>
        <end position="75"/>
    </location>
</feature>
<feature type="compositionally biased region" description="Low complexity" evidence="7">
    <location>
        <begin position="478"/>
        <end position="504"/>
    </location>
</feature>
<feature type="region of interest" description="Disordered" evidence="7">
    <location>
        <begin position="50"/>
        <end position="97"/>
    </location>
</feature>
<dbReference type="InterPro" id="IPR003654">
    <property type="entry name" value="OAR_dom"/>
</dbReference>
<dbReference type="SUPFAM" id="SSF46689">
    <property type="entry name" value="Homeodomain-like"/>
    <property type="match status" value="1"/>
</dbReference>
<dbReference type="EnsemblMetazoa" id="tetur06g01030.1">
    <property type="protein sequence ID" value="tetur06g01030.1"/>
    <property type="gene ID" value="tetur06g01030"/>
</dbReference>
<dbReference type="PROSITE" id="PS50803">
    <property type="entry name" value="OAR"/>
    <property type="match status" value="1"/>
</dbReference>
<evidence type="ECO:0000256" key="2">
    <source>
        <dbReference type="ARBA" id="ARBA00023125"/>
    </source>
</evidence>
<feature type="compositionally biased region" description="Low complexity" evidence="7">
    <location>
        <begin position="457"/>
        <end position="469"/>
    </location>
</feature>
<dbReference type="EMBL" id="CAEY01001792">
    <property type="status" value="NOT_ANNOTATED_CDS"/>
    <property type="molecule type" value="Genomic_DNA"/>
</dbReference>
<evidence type="ECO:0000259" key="8">
    <source>
        <dbReference type="PROSITE" id="PS50071"/>
    </source>
</evidence>
<dbReference type="AlphaFoldDB" id="T1K6M6"/>
<feature type="domain" description="OAR" evidence="9">
    <location>
        <begin position="588"/>
        <end position="601"/>
    </location>
</feature>
<evidence type="ECO:0000313" key="11">
    <source>
        <dbReference type="Proteomes" id="UP000015104"/>
    </source>
</evidence>
<keyword evidence="2 5" id="KW-0238">DNA-binding</keyword>
<feature type="compositionally biased region" description="Low complexity" evidence="7">
    <location>
        <begin position="86"/>
        <end position="97"/>
    </location>
</feature>
<evidence type="ECO:0000256" key="7">
    <source>
        <dbReference type="SAM" id="MobiDB-lite"/>
    </source>
</evidence>
<evidence type="ECO:0000256" key="1">
    <source>
        <dbReference type="ARBA" id="ARBA00004123"/>
    </source>
</evidence>
<dbReference type="GO" id="GO:0005634">
    <property type="term" value="C:nucleus"/>
    <property type="evidence" value="ECO:0007669"/>
    <property type="project" value="UniProtKB-SubCell"/>
</dbReference>
<dbReference type="OrthoDB" id="6159439at2759"/>
<feature type="compositionally biased region" description="Low complexity" evidence="7">
    <location>
        <begin position="127"/>
        <end position="140"/>
    </location>
</feature>
<dbReference type="CDD" id="cd00086">
    <property type="entry name" value="homeodomain"/>
    <property type="match status" value="1"/>
</dbReference>
<dbReference type="HOGENOM" id="CLU_465659_0_0_1"/>
<sequence length="621" mass="67872">MPGYRYSSSPNCDITHHVHLNGHHGHHLTLNKTTRSRDFTIAHLVLNEGNNRDDSIKGKSCLDSSNNNHLKNLSSPDSDEEPEVKSLNNHHSNSHLSSAHLNSLNQHHYHLLNHNYLRLSSDSKCNNLTENNNRSNTNGNHSTDKLNDSLSSNVNQRLLGDNCDSSDQGQSESMNEDKLNGDDYDDLDDNMDRMEDTSDLINCSNGYFPKRKQRRYRTTFTSFQLEELEKSFSKSHYPDVFTREELAGKIGLTEARVQVWFQNRRAKHRKQDKSPNGPGLDPNPGPVYNNIGLYHGSPNNHPPTLLPSRVNMGTGPSAQNGISPLPNGLSGQPNPTGSVGLNSLPGLSAGDTLNNPFLTNFFNHLHPETKGSSPYPSIPLTLASSPNGLPGFAGFPSAAAAAAAAGTYQSLFNSRLAASSFNTLLANSHLTGANNPASFQNLLATLSSIYGTNHPNLHSYPSSHLPSSHLQHHPHPHQPSQQPQPQQASSCSSSTSSSSSHSHPNLPPSPTISVTDDSPDKAPSPPPRKSSSPPVNSASTNGNSNESTHSNNKEPNQSTNGTPLCLVTKEFGEKKFHEKSSNETFRSSSIAVLRAKAREHEITLRRETDVKEEDEEEDEDK</sequence>
<evidence type="ECO:0000313" key="10">
    <source>
        <dbReference type="EnsemblMetazoa" id="tetur06g01030.1"/>
    </source>
</evidence>
<dbReference type="eggNOG" id="KOG0490">
    <property type="taxonomic scope" value="Eukaryota"/>
</dbReference>
<feature type="compositionally biased region" description="Polar residues" evidence="7">
    <location>
        <begin position="329"/>
        <end position="339"/>
    </location>
</feature>
<feature type="DNA-binding region" description="Homeobox" evidence="5">
    <location>
        <begin position="213"/>
        <end position="272"/>
    </location>
</feature>
<feature type="compositionally biased region" description="Polar residues" evidence="7">
    <location>
        <begin position="163"/>
        <end position="173"/>
    </location>
</feature>
<accession>T1K6M6</accession>
<dbReference type="InterPro" id="IPR000047">
    <property type="entry name" value="HTH_motif"/>
</dbReference>
<feature type="region of interest" description="Disordered" evidence="7">
    <location>
        <begin position="457"/>
        <end position="566"/>
    </location>
</feature>
<evidence type="ECO:0000256" key="6">
    <source>
        <dbReference type="RuleBase" id="RU000682"/>
    </source>
</evidence>
<dbReference type="PROSITE" id="PS50071">
    <property type="entry name" value="HOMEOBOX_2"/>
    <property type="match status" value="1"/>
</dbReference>
<dbReference type="InterPro" id="IPR017970">
    <property type="entry name" value="Homeobox_CS"/>
</dbReference>
<evidence type="ECO:0000256" key="5">
    <source>
        <dbReference type="PROSITE-ProRule" id="PRU00108"/>
    </source>
</evidence>
<feature type="domain" description="Homeobox" evidence="8">
    <location>
        <begin position="211"/>
        <end position="271"/>
    </location>
</feature>
<dbReference type="STRING" id="32264.T1K6M6"/>
<dbReference type="OMA" id="LINCSNG"/>
<evidence type="ECO:0000256" key="3">
    <source>
        <dbReference type="ARBA" id="ARBA00023155"/>
    </source>
</evidence>
<keyword evidence="4 5" id="KW-0539">Nucleus</keyword>
<dbReference type="GO" id="GO:0000977">
    <property type="term" value="F:RNA polymerase II transcription regulatory region sequence-specific DNA binding"/>
    <property type="evidence" value="ECO:0007669"/>
    <property type="project" value="TreeGrafter"/>
</dbReference>